<dbReference type="Pfam" id="PF02574">
    <property type="entry name" value="S-methyl_trans"/>
    <property type="match status" value="1"/>
</dbReference>
<dbReference type="InterPro" id="IPR000489">
    <property type="entry name" value="Pterin-binding_dom"/>
</dbReference>
<accession>A0A1G6A7I5</accession>
<feature type="domain" description="Hcy-binding" evidence="21">
    <location>
        <begin position="3"/>
        <end position="284"/>
    </location>
</feature>
<feature type="domain" description="B12-binding" evidence="23">
    <location>
        <begin position="688"/>
        <end position="817"/>
    </location>
</feature>
<evidence type="ECO:0000256" key="6">
    <source>
        <dbReference type="ARBA" id="ARBA00010854"/>
    </source>
</evidence>
<dbReference type="PIRSF" id="PIRSF037472">
    <property type="entry name" value="DHPS_mtfrase"/>
    <property type="match status" value="1"/>
</dbReference>
<dbReference type="OrthoDB" id="9803687at2"/>
<comment type="similarity">
    <text evidence="5">Belongs to the vitamin-B12 dependent methionine synthase family.</text>
</comment>
<dbReference type="SUPFAM" id="SSF52242">
    <property type="entry name" value="Cobalamin (vitamin B12)-binding domain"/>
    <property type="match status" value="1"/>
</dbReference>
<dbReference type="Gene3D" id="3.20.20.20">
    <property type="entry name" value="Dihydropteroate synthase-like"/>
    <property type="match status" value="1"/>
</dbReference>
<dbReference type="GO" id="GO:0046653">
    <property type="term" value="P:tetrahydrofolate metabolic process"/>
    <property type="evidence" value="ECO:0007669"/>
    <property type="project" value="TreeGrafter"/>
</dbReference>
<dbReference type="SUPFAM" id="SSF82282">
    <property type="entry name" value="Homocysteine S-methyltransferase"/>
    <property type="match status" value="1"/>
</dbReference>
<evidence type="ECO:0000256" key="1">
    <source>
        <dbReference type="ARBA" id="ARBA00001700"/>
    </source>
</evidence>
<gene>
    <name evidence="25" type="ORF">SAMN05660653_00209</name>
</gene>
<comment type="pathway">
    <text evidence="4">Amino-acid biosynthesis; L-methionine biosynthesis via de novo pathway; L-methionine from L-homocysteine (MetH route): step 1/1.</text>
</comment>
<organism evidence="25 26">
    <name type="scientific">Desulfonatronum thiosulfatophilum</name>
    <dbReference type="NCBI Taxonomy" id="617002"/>
    <lineage>
        <taxon>Bacteria</taxon>
        <taxon>Pseudomonadati</taxon>
        <taxon>Thermodesulfobacteriota</taxon>
        <taxon>Desulfovibrionia</taxon>
        <taxon>Desulfovibrionales</taxon>
        <taxon>Desulfonatronaceae</taxon>
        <taxon>Desulfonatronum</taxon>
    </lineage>
</organism>
<evidence type="ECO:0000256" key="19">
    <source>
        <dbReference type="ARBA" id="ARBA00031040"/>
    </source>
</evidence>
<keyword evidence="12 20" id="KW-0808">Transferase</keyword>
<comment type="cofactor">
    <cofactor evidence="3">
        <name>methylcob(III)alamin</name>
        <dbReference type="ChEBI" id="CHEBI:28115"/>
    </cofactor>
</comment>
<evidence type="ECO:0000256" key="12">
    <source>
        <dbReference type="ARBA" id="ARBA00022679"/>
    </source>
</evidence>
<evidence type="ECO:0000256" key="16">
    <source>
        <dbReference type="ARBA" id="ARBA00023167"/>
    </source>
</evidence>
<comment type="function">
    <text evidence="18">Catalyzes the transfer of a methyl group from methyl-cobalamin to homocysteine, yielding enzyme-bound cob(I)alamin and methionine. Subsequently, remethylates the cofactor using methyltetrahydrofolate.</text>
</comment>
<dbReference type="RefSeq" id="WP_092116325.1">
    <property type="nucleotide sequence ID" value="NZ_FMXO01000001.1"/>
</dbReference>
<keyword evidence="16" id="KW-0486">Methionine biosynthesis</keyword>
<dbReference type="PROSITE" id="PS51337">
    <property type="entry name" value="B12_BINDING_NTER"/>
    <property type="match status" value="1"/>
</dbReference>
<dbReference type="Gene3D" id="3.20.20.330">
    <property type="entry name" value="Homocysteine-binding-like domain"/>
    <property type="match status" value="1"/>
</dbReference>
<dbReference type="Gene3D" id="3.40.50.280">
    <property type="entry name" value="Cobalamin-binding domain"/>
    <property type="match status" value="1"/>
</dbReference>
<evidence type="ECO:0000256" key="17">
    <source>
        <dbReference type="ARBA" id="ARBA00023285"/>
    </source>
</evidence>
<dbReference type="Pfam" id="PF02310">
    <property type="entry name" value="B12-binding"/>
    <property type="match status" value="1"/>
</dbReference>
<feature type="domain" description="B12-binding N-terminal" evidence="24">
    <location>
        <begin position="593"/>
        <end position="687"/>
    </location>
</feature>
<dbReference type="STRING" id="617002.SAMN05660653_00209"/>
<dbReference type="AlphaFoldDB" id="A0A1G6A7I5"/>
<evidence type="ECO:0000259" key="22">
    <source>
        <dbReference type="PROSITE" id="PS50972"/>
    </source>
</evidence>
<dbReference type="PANTHER" id="PTHR45833">
    <property type="entry name" value="METHIONINE SYNTHASE"/>
    <property type="match status" value="1"/>
</dbReference>
<evidence type="ECO:0000256" key="7">
    <source>
        <dbReference type="ARBA" id="ARBA00012032"/>
    </source>
</evidence>
<dbReference type="InterPro" id="IPR050554">
    <property type="entry name" value="Met_Synthase/Corrinoid"/>
</dbReference>
<evidence type="ECO:0000256" key="3">
    <source>
        <dbReference type="ARBA" id="ARBA00001956"/>
    </source>
</evidence>
<dbReference type="InterPro" id="IPR003726">
    <property type="entry name" value="HCY_dom"/>
</dbReference>
<evidence type="ECO:0000313" key="26">
    <source>
        <dbReference type="Proteomes" id="UP000198771"/>
    </source>
</evidence>
<dbReference type="GO" id="GO:0005829">
    <property type="term" value="C:cytosol"/>
    <property type="evidence" value="ECO:0007669"/>
    <property type="project" value="TreeGrafter"/>
</dbReference>
<proteinExistence type="inferred from homology"/>
<evidence type="ECO:0000256" key="13">
    <source>
        <dbReference type="ARBA" id="ARBA00022691"/>
    </source>
</evidence>
<name>A0A1G6A7I5_9BACT</name>
<evidence type="ECO:0000256" key="20">
    <source>
        <dbReference type="PROSITE-ProRule" id="PRU00333"/>
    </source>
</evidence>
<keyword evidence="13" id="KW-0949">S-adenosyl-L-methionine</keyword>
<keyword evidence="17" id="KW-0170">Cobalt</keyword>
<dbReference type="Pfam" id="PF00809">
    <property type="entry name" value="Pterin_bind"/>
    <property type="match status" value="1"/>
</dbReference>
<comment type="cofactor">
    <cofactor evidence="2 20">
        <name>Zn(2+)</name>
        <dbReference type="ChEBI" id="CHEBI:29105"/>
    </cofactor>
</comment>
<evidence type="ECO:0000259" key="24">
    <source>
        <dbReference type="PROSITE" id="PS51337"/>
    </source>
</evidence>
<feature type="binding site" evidence="20">
    <location>
        <position position="204"/>
    </location>
    <ligand>
        <name>Zn(2+)</name>
        <dbReference type="ChEBI" id="CHEBI:29105"/>
    </ligand>
</feature>
<dbReference type="GO" id="GO:0008705">
    <property type="term" value="F:methionine synthase activity"/>
    <property type="evidence" value="ECO:0007669"/>
    <property type="project" value="UniProtKB-EC"/>
</dbReference>
<keyword evidence="11" id="KW-0846">Cobalamin</keyword>
<evidence type="ECO:0000256" key="2">
    <source>
        <dbReference type="ARBA" id="ARBA00001947"/>
    </source>
</evidence>
<evidence type="ECO:0000256" key="18">
    <source>
        <dbReference type="ARBA" id="ARBA00025552"/>
    </source>
</evidence>
<keyword evidence="14 20" id="KW-0479">Metal-binding</keyword>
<dbReference type="PROSITE" id="PS50970">
    <property type="entry name" value="HCY"/>
    <property type="match status" value="1"/>
</dbReference>
<evidence type="ECO:0000256" key="10">
    <source>
        <dbReference type="ARBA" id="ARBA00022605"/>
    </source>
</evidence>
<evidence type="ECO:0000256" key="11">
    <source>
        <dbReference type="ARBA" id="ARBA00022628"/>
    </source>
</evidence>
<feature type="binding site" evidence="20">
    <location>
        <position position="269"/>
    </location>
    <ligand>
        <name>Zn(2+)</name>
        <dbReference type="ChEBI" id="CHEBI:29105"/>
    </ligand>
</feature>
<dbReference type="GO" id="GO:0050667">
    <property type="term" value="P:homocysteine metabolic process"/>
    <property type="evidence" value="ECO:0007669"/>
    <property type="project" value="TreeGrafter"/>
</dbReference>
<dbReference type="InterPro" id="IPR011005">
    <property type="entry name" value="Dihydropteroate_synth-like_sf"/>
</dbReference>
<dbReference type="PROSITE" id="PS50972">
    <property type="entry name" value="PTERIN_BINDING"/>
    <property type="match status" value="1"/>
</dbReference>
<dbReference type="InterPro" id="IPR036724">
    <property type="entry name" value="Cobalamin-bd_sf"/>
</dbReference>
<reference evidence="25 26" key="1">
    <citation type="submission" date="2016-10" db="EMBL/GenBank/DDBJ databases">
        <authorList>
            <person name="de Groot N.N."/>
        </authorList>
    </citation>
    <scope>NUCLEOTIDE SEQUENCE [LARGE SCALE GENOMIC DNA]</scope>
    <source>
        <strain evidence="25 26">ASO4-2</strain>
    </source>
</reference>
<dbReference type="GO" id="GO:0046872">
    <property type="term" value="F:metal ion binding"/>
    <property type="evidence" value="ECO:0007669"/>
    <property type="project" value="UniProtKB-KW"/>
</dbReference>
<comment type="catalytic activity">
    <reaction evidence="1">
        <text>(6S)-5-methyl-5,6,7,8-tetrahydrofolate + L-homocysteine = (6S)-5,6,7,8-tetrahydrofolate + L-methionine</text>
        <dbReference type="Rhea" id="RHEA:11172"/>
        <dbReference type="ChEBI" id="CHEBI:18608"/>
        <dbReference type="ChEBI" id="CHEBI:57453"/>
        <dbReference type="ChEBI" id="CHEBI:57844"/>
        <dbReference type="ChEBI" id="CHEBI:58199"/>
        <dbReference type="EC" id="2.1.1.13"/>
    </reaction>
</comment>
<dbReference type="InterPro" id="IPR003759">
    <property type="entry name" value="Cbl-bd_cap"/>
</dbReference>
<dbReference type="Proteomes" id="UP000198771">
    <property type="component" value="Unassembled WGS sequence"/>
</dbReference>
<dbReference type="FunFam" id="3.40.50.280:FF:000003">
    <property type="entry name" value="Dimethylamine methyltransferase corrinoid protein"/>
    <property type="match status" value="1"/>
</dbReference>
<dbReference type="Pfam" id="PF02607">
    <property type="entry name" value="B12-binding_2"/>
    <property type="match status" value="1"/>
</dbReference>
<evidence type="ECO:0000256" key="9">
    <source>
        <dbReference type="ARBA" id="ARBA00022603"/>
    </source>
</evidence>
<keyword evidence="10" id="KW-0028">Amino-acid biosynthesis</keyword>
<dbReference type="Gene3D" id="1.10.1240.10">
    <property type="entry name" value="Methionine synthase domain"/>
    <property type="match status" value="1"/>
</dbReference>
<comment type="similarity">
    <text evidence="6">Belongs to the methylamine corrinoid protein family.</text>
</comment>
<dbReference type="InterPro" id="IPR006158">
    <property type="entry name" value="Cobalamin-bd"/>
</dbReference>
<dbReference type="UniPathway" id="UPA00051">
    <property type="reaction ID" value="UER00081"/>
</dbReference>
<dbReference type="SUPFAM" id="SSF47644">
    <property type="entry name" value="Methionine synthase domain"/>
    <property type="match status" value="1"/>
</dbReference>
<evidence type="ECO:0000256" key="5">
    <source>
        <dbReference type="ARBA" id="ARBA00010398"/>
    </source>
</evidence>
<keyword evidence="15 20" id="KW-0862">Zinc</keyword>
<evidence type="ECO:0000259" key="23">
    <source>
        <dbReference type="PROSITE" id="PS51332"/>
    </source>
</evidence>
<evidence type="ECO:0000256" key="8">
    <source>
        <dbReference type="ARBA" id="ARBA00013998"/>
    </source>
</evidence>
<evidence type="ECO:0000256" key="15">
    <source>
        <dbReference type="ARBA" id="ARBA00022833"/>
    </source>
</evidence>
<keyword evidence="26" id="KW-1185">Reference proteome</keyword>
<dbReference type="PROSITE" id="PS51332">
    <property type="entry name" value="B12_BINDING"/>
    <property type="match status" value="1"/>
</dbReference>
<dbReference type="SUPFAM" id="SSF51717">
    <property type="entry name" value="Dihydropteroate synthetase-like"/>
    <property type="match status" value="1"/>
</dbReference>
<dbReference type="SMART" id="SM01018">
    <property type="entry name" value="B12-binding_2"/>
    <property type="match status" value="1"/>
</dbReference>
<dbReference type="GO" id="GO:0032259">
    <property type="term" value="P:methylation"/>
    <property type="evidence" value="ECO:0007669"/>
    <property type="project" value="UniProtKB-KW"/>
</dbReference>
<dbReference type="EC" id="2.1.1.13" evidence="7"/>
<keyword evidence="9 20" id="KW-0489">Methyltransferase</keyword>
<dbReference type="InterPro" id="IPR036594">
    <property type="entry name" value="Meth_synthase_dom"/>
</dbReference>
<dbReference type="PANTHER" id="PTHR45833:SF1">
    <property type="entry name" value="METHIONINE SYNTHASE"/>
    <property type="match status" value="1"/>
</dbReference>
<evidence type="ECO:0000259" key="21">
    <source>
        <dbReference type="PROSITE" id="PS50970"/>
    </source>
</evidence>
<evidence type="ECO:0000256" key="4">
    <source>
        <dbReference type="ARBA" id="ARBA00005178"/>
    </source>
</evidence>
<evidence type="ECO:0000313" key="25">
    <source>
        <dbReference type="EMBL" id="SDB04394.1"/>
    </source>
</evidence>
<dbReference type="GO" id="GO:0031419">
    <property type="term" value="F:cobalamin binding"/>
    <property type="evidence" value="ECO:0007669"/>
    <property type="project" value="UniProtKB-KW"/>
</dbReference>
<sequence length="818" mass="86994">MNDKVRSLIRENNILLFDGAMGTQLQDRGLQPGQSPEEFGDRHPEVIGAIHADYLQAGAMFLTTNTFGGTSFKLPHSLDPQAFNRKMAEVARGVAGTRGFVAGSVGPTGELLAPLGKAGFAELVDAFARQISGLAQGGADLILIETQFDLGEIRAAVVAARRVCDLPVAVSMTFESGTSLTGTSPLTFLDTMQNLGVDLIGTNCSLGPEGLEEIVRAMLPRARTPLLVQPNAGLPILENGRTVFPLQPQAFAERMTRFPALGVQGVGGCCGTSPAHVRAMAKAMREVRINLQSPTSHPDMVLTSRSTSVCVGLEEPMVVIGERINPTGKKQLTAQFQAGEQSLAMEMAVQQIAQGARILDVNVGAPMVVEENLLPELVSRLAARFSAPLSIDSSKVEAIGAALECYPGSALVNSISGEAGRMESLGPLCKMFGAPFVLLPLAGKDLPETSTQRLKIVESLLRKSEDLGIPRHLILVDALALTVSSKPESAKHCLQTIRSCREEWNLPTVLGLSNISFGLPARELLNSTFLTMAMSHGLCAVIAHPGARRVQEALAAGEVLLARDPQAKSFVRNYSGWAAGDGAVTVKAADSSTASAGAARKEVGTLGEAVIQGEKERILELLEQALDSGGQAGELLDQQLIPAIMEVGRRYESREFFLPQLILSAETMQKAFDRLTPLLQEQAGSAKKASIVMATVEGDIHDIGKNIVCLMLRNMGYEVHDLGKDVPARAIVQAAREKQAGLIGLSALMTTTMVRMEDTVRLVKEFGINTKVMVGGAVVTQRFADMIGADGYAPDAVAAVRVAARLIEETTQNQLTAS</sequence>
<feature type="binding site" evidence="20">
    <location>
        <position position="270"/>
    </location>
    <ligand>
        <name>Zn(2+)</name>
        <dbReference type="ChEBI" id="CHEBI:29105"/>
    </ligand>
</feature>
<evidence type="ECO:0000256" key="14">
    <source>
        <dbReference type="ARBA" id="ARBA00022723"/>
    </source>
</evidence>
<dbReference type="InterPro" id="IPR017215">
    <property type="entry name" value="MetH_bac"/>
</dbReference>
<feature type="domain" description="Pterin-binding" evidence="22">
    <location>
        <begin position="317"/>
        <end position="561"/>
    </location>
</feature>
<dbReference type="EMBL" id="FMXO01000001">
    <property type="protein sequence ID" value="SDB04394.1"/>
    <property type="molecule type" value="Genomic_DNA"/>
</dbReference>
<protein>
    <recommendedName>
        <fullName evidence="8">Methionine synthase</fullName>
        <ecNumber evidence="7">2.1.1.13</ecNumber>
    </recommendedName>
    <alternativeName>
        <fullName evidence="19">5-methyltetrahydrofolate--homocysteine methyltransferase</fullName>
    </alternativeName>
</protein>
<dbReference type="InterPro" id="IPR036589">
    <property type="entry name" value="HCY_dom_sf"/>
</dbReference>
<dbReference type="CDD" id="cd02070">
    <property type="entry name" value="corrinoid_protein_B12-BD"/>
    <property type="match status" value="1"/>
</dbReference>